<sequence length="415" mass="44937">MPAASTEGPEYEADDARTMLIDDRFAGLSAKFFGMFRRRSQGGGALAVYLDGEPVLDVWAGWADRDRRWRADSMALSYSTSKGVAATVAHRLVDRGLLDLDAPVADYWRDFASNGKADITLRDVLNHRAGLQRIRGLLPDPHDLLNHDAVAAAMAASAPDPLRLRASGYHAITFGTLVAEIAQHATGRDFTDLVRSELAGPLGERDFFFGVPEHERPRVAKLSPRLGVARVPLDRLIAPFAPLQLVYAARGAVYDGWADMSLGTRPYEAMMPGWNGVFTARALAKMYGAIANDGMVDGRRLLRAETTRRLAEMPPNSRYDYVLGAPPHFALGYHRAIVGPRLTRRALGHFGIGGSGGIAFPGLGLSVAFVTNHLGNHAMSVGDARLPMLAARAERIARIARGRDPIPAEPKATAS</sequence>
<proteinExistence type="predicted"/>
<evidence type="ECO:0000259" key="1">
    <source>
        <dbReference type="Pfam" id="PF00144"/>
    </source>
</evidence>
<evidence type="ECO:0000313" key="2">
    <source>
        <dbReference type="EMBL" id="MFI2473152.1"/>
    </source>
</evidence>
<dbReference type="SUPFAM" id="SSF56601">
    <property type="entry name" value="beta-lactamase/transpeptidase-like"/>
    <property type="match status" value="1"/>
</dbReference>
<keyword evidence="3" id="KW-1185">Reference proteome</keyword>
<dbReference type="RefSeq" id="WP_357403193.1">
    <property type="nucleotide sequence ID" value="NZ_JBEYCD010000004.1"/>
</dbReference>
<dbReference type="InterPro" id="IPR052907">
    <property type="entry name" value="Beta-lactamase/esterase"/>
</dbReference>
<accession>A0ABW7WWC1</accession>
<reference evidence="2 3" key="1">
    <citation type="submission" date="2024-10" db="EMBL/GenBank/DDBJ databases">
        <title>The Natural Products Discovery Center: Release of the First 8490 Sequenced Strains for Exploring Actinobacteria Biosynthetic Diversity.</title>
        <authorList>
            <person name="Kalkreuter E."/>
            <person name="Kautsar S.A."/>
            <person name="Yang D."/>
            <person name="Bader C.D."/>
            <person name="Teijaro C.N."/>
            <person name="Fluegel L."/>
            <person name="Davis C.M."/>
            <person name="Simpson J.R."/>
            <person name="Lauterbach L."/>
            <person name="Steele A.D."/>
            <person name="Gui C."/>
            <person name="Meng S."/>
            <person name="Li G."/>
            <person name="Viehrig K."/>
            <person name="Ye F."/>
            <person name="Su P."/>
            <person name="Kiefer A.F."/>
            <person name="Nichols A."/>
            <person name="Cepeda A.J."/>
            <person name="Yan W."/>
            <person name="Fan B."/>
            <person name="Jiang Y."/>
            <person name="Adhikari A."/>
            <person name="Zheng C.-J."/>
            <person name="Schuster L."/>
            <person name="Cowan T.M."/>
            <person name="Smanski M.J."/>
            <person name="Chevrette M.G."/>
            <person name="De Carvalho L.P.S."/>
            <person name="Shen B."/>
        </authorList>
    </citation>
    <scope>NUCLEOTIDE SEQUENCE [LARGE SCALE GENOMIC DNA]</scope>
    <source>
        <strain evidence="2 3">NPDC019275</strain>
    </source>
</reference>
<protein>
    <submittedName>
        <fullName evidence="2">Serine hydrolase domain-containing protein</fullName>
    </submittedName>
</protein>
<dbReference type="Pfam" id="PF00144">
    <property type="entry name" value="Beta-lactamase"/>
    <property type="match status" value="1"/>
</dbReference>
<dbReference type="Gene3D" id="3.40.710.10">
    <property type="entry name" value="DD-peptidase/beta-lactamase superfamily"/>
    <property type="match status" value="1"/>
</dbReference>
<dbReference type="PANTHER" id="PTHR43319:SF3">
    <property type="entry name" value="BETA-LACTAMASE-RELATED DOMAIN-CONTAINING PROTEIN"/>
    <property type="match status" value="1"/>
</dbReference>
<organism evidence="2 3">
    <name type="scientific">Nocardia xishanensis</name>
    <dbReference type="NCBI Taxonomy" id="238964"/>
    <lineage>
        <taxon>Bacteria</taxon>
        <taxon>Bacillati</taxon>
        <taxon>Actinomycetota</taxon>
        <taxon>Actinomycetes</taxon>
        <taxon>Mycobacteriales</taxon>
        <taxon>Nocardiaceae</taxon>
        <taxon>Nocardia</taxon>
    </lineage>
</organism>
<gene>
    <name evidence="2" type="ORF">ACH49W_07210</name>
</gene>
<name>A0ABW7WWC1_9NOCA</name>
<evidence type="ECO:0000313" key="3">
    <source>
        <dbReference type="Proteomes" id="UP001611415"/>
    </source>
</evidence>
<keyword evidence="2" id="KW-0378">Hydrolase</keyword>
<dbReference type="EMBL" id="JBIRYO010000004">
    <property type="protein sequence ID" value="MFI2473152.1"/>
    <property type="molecule type" value="Genomic_DNA"/>
</dbReference>
<dbReference type="GO" id="GO:0016787">
    <property type="term" value="F:hydrolase activity"/>
    <property type="evidence" value="ECO:0007669"/>
    <property type="project" value="UniProtKB-KW"/>
</dbReference>
<dbReference type="InterPro" id="IPR001466">
    <property type="entry name" value="Beta-lactam-related"/>
</dbReference>
<dbReference type="PANTHER" id="PTHR43319">
    <property type="entry name" value="BETA-LACTAMASE-RELATED"/>
    <property type="match status" value="1"/>
</dbReference>
<feature type="domain" description="Beta-lactamase-related" evidence="1">
    <location>
        <begin position="39"/>
        <end position="390"/>
    </location>
</feature>
<dbReference type="Proteomes" id="UP001611415">
    <property type="component" value="Unassembled WGS sequence"/>
</dbReference>
<dbReference type="InterPro" id="IPR012338">
    <property type="entry name" value="Beta-lactam/transpept-like"/>
</dbReference>
<comment type="caution">
    <text evidence="2">The sequence shown here is derived from an EMBL/GenBank/DDBJ whole genome shotgun (WGS) entry which is preliminary data.</text>
</comment>